<dbReference type="AlphaFoldDB" id="A0A6A5YUX9"/>
<name>A0A6A5YUX9_9PLEO</name>
<accession>A0A6A5YUX9</accession>
<reference evidence="1" key="1">
    <citation type="journal article" date="2020" name="Stud. Mycol.">
        <title>101 Dothideomycetes genomes: a test case for predicting lifestyles and emergence of pathogens.</title>
        <authorList>
            <person name="Haridas S."/>
            <person name="Albert R."/>
            <person name="Binder M."/>
            <person name="Bloem J."/>
            <person name="Labutti K."/>
            <person name="Salamov A."/>
            <person name="Andreopoulos B."/>
            <person name="Baker S."/>
            <person name="Barry K."/>
            <person name="Bills G."/>
            <person name="Bluhm B."/>
            <person name="Cannon C."/>
            <person name="Castanera R."/>
            <person name="Culley D."/>
            <person name="Daum C."/>
            <person name="Ezra D."/>
            <person name="Gonzalez J."/>
            <person name="Henrissat B."/>
            <person name="Kuo A."/>
            <person name="Liang C."/>
            <person name="Lipzen A."/>
            <person name="Lutzoni F."/>
            <person name="Magnuson J."/>
            <person name="Mondo S."/>
            <person name="Nolan M."/>
            <person name="Ohm R."/>
            <person name="Pangilinan J."/>
            <person name="Park H.-J."/>
            <person name="Ramirez L."/>
            <person name="Alfaro M."/>
            <person name="Sun H."/>
            <person name="Tritt A."/>
            <person name="Yoshinaga Y."/>
            <person name="Zwiers L.-H."/>
            <person name="Turgeon B."/>
            <person name="Goodwin S."/>
            <person name="Spatafora J."/>
            <person name="Crous P."/>
            <person name="Grigoriev I."/>
        </authorList>
    </citation>
    <scope>NUCLEOTIDE SEQUENCE</scope>
    <source>
        <strain evidence="1">CBS 627.86</strain>
    </source>
</reference>
<evidence type="ECO:0000313" key="1">
    <source>
        <dbReference type="EMBL" id="KAF2110693.1"/>
    </source>
</evidence>
<proteinExistence type="predicted"/>
<dbReference type="Gene3D" id="3.40.1050.10">
    <property type="entry name" value="Carbonic anhydrase"/>
    <property type="match status" value="1"/>
</dbReference>
<dbReference type="EMBL" id="ML977337">
    <property type="protein sequence ID" value="KAF2110693.1"/>
    <property type="molecule type" value="Genomic_DNA"/>
</dbReference>
<dbReference type="InterPro" id="IPR036874">
    <property type="entry name" value="Carbonic_anhydrase_sf"/>
</dbReference>
<dbReference type="GO" id="GO:0008270">
    <property type="term" value="F:zinc ion binding"/>
    <property type="evidence" value="ECO:0007669"/>
    <property type="project" value="InterPro"/>
</dbReference>
<protein>
    <recommendedName>
        <fullName evidence="3">Carbonic anhydrase</fullName>
    </recommendedName>
</protein>
<keyword evidence="2" id="KW-1185">Reference proteome</keyword>
<sequence length="99" mass="10821">MFVSVGAEVSAEAMVHVDDEADRTPDCAWAPGDVEANIRSDVAALKASPYVRNDISIIGYVLDPATGQLREVNIPQNGQDEEARRRVLGEMNDFGPFWS</sequence>
<dbReference type="OrthoDB" id="3669623at2759"/>
<evidence type="ECO:0008006" key="3">
    <source>
        <dbReference type="Google" id="ProtNLM"/>
    </source>
</evidence>
<evidence type="ECO:0000313" key="2">
    <source>
        <dbReference type="Proteomes" id="UP000799770"/>
    </source>
</evidence>
<dbReference type="SUPFAM" id="SSF53056">
    <property type="entry name" value="beta-carbonic anhydrase, cab"/>
    <property type="match status" value="1"/>
</dbReference>
<organism evidence="1 2">
    <name type="scientific">Lophiotrema nucula</name>
    <dbReference type="NCBI Taxonomy" id="690887"/>
    <lineage>
        <taxon>Eukaryota</taxon>
        <taxon>Fungi</taxon>
        <taxon>Dikarya</taxon>
        <taxon>Ascomycota</taxon>
        <taxon>Pezizomycotina</taxon>
        <taxon>Dothideomycetes</taxon>
        <taxon>Pleosporomycetidae</taxon>
        <taxon>Pleosporales</taxon>
        <taxon>Lophiotremataceae</taxon>
        <taxon>Lophiotrema</taxon>
    </lineage>
</organism>
<dbReference type="Proteomes" id="UP000799770">
    <property type="component" value="Unassembled WGS sequence"/>
</dbReference>
<dbReference type="GO" id="GO:0004089">
    <property type="term" value="F:carbonate dehydratase activity"/>
    <property type="evidence" value="ECO:0007669"/>
    <property type="project" value="InterPro"/>
</dbReference>
<gene>
    <name evidence="1" type="ORF">BDV96DRAFT_198294</name>
</gene>